<dbReference type="KEGG" id="ttf:THTE_1843"/>
<evidence type="ECO:0000256" key="7">
    <source>
        <dbReference type="HAMAP-Rule" id="MF_00090"/>
    </source>
</evidence>
<comment type="catalytic activity">
    <reaction evidence="7">
        <text>[protein]-L-isoaspartate + S-adenosyl-L-methionine = [protein]-L-isoaspartate alpha-methyl ester + S-adenosyl-L-homocysteine</text>
        <dbReference type="Rhea" id="RHEA:12705"/>
        <dbReference type="Rhea" id="RHEA-COMP:12143"/>
        <dbReference type="Rhea" id="RHEA-COMP:12144"/>
        <dbReference type="ChEBI" id="CHEBI:57856"/>
        <dbReference type="ChEBI" id="CHEBI:59789"/>
        <dbReference type="ChEBI" id="CHEBI:90596"/>
        <dbReference type="ChEBI" id="CHEBI:90598"/>
        <dbReference type="EC" id="2.1.1.77"/>
    </reaction>
</comment>
<keyword evidence="5 7" id="KW-0808">Transferase</keyword>
<dbReference type="FunFam" id="3.40.50.150:FF:000010">
    <property type="entry name" value="Protein-L-isoaspartate O-methyltransferase"/>
    <property type="match status" value="1"/>
</dbReference>
<dbReference type="Proteomes" id="UP000215086">
    <property type="component" value="Chromosome"/>
</dbReference>
<dbReference type="SUPFAM" id="SSF53335">
    <property type="entry name" value="S-adenosyl-L-methionine-dependent methyltransferases"/>
    <property type="match status" value="1"/>
</dbReference>
<comment type="function">
    <text evidence="7">Catalyzes the methyl esterification of L-isoaspartyl residues in peptides and proteins that result from spontaneous decomposition of normal L-aspartyl and L-asparaginyl residues. It plays a role in the repair and/or degradation of damaged proteins.</text>
</comment>
<keyword evidence="3 7" id="KW-0963">Cytoplasm</keyword>
<dbReference type="RefSeq" id="WP_207651802.1">
    <property type="nucleotide sequence ID" value="NZ_CP018477.1"/>
</dbReference>
<dbReference type="Gene3D" id="2.60.120.260">
    <property type="entry name" value="Galactose-binding domain-like"/>
    <property type="match status" value="1"/>
</dbReference>
<evidence type="ECO:0000313" key="9">
    <source>
        <dbReference type="Proteomes" id="UP000215086"/>
    </source>
</evidence>
<dbReference type="AlphaFoldDB" id="A0A286REQ2"/>
<proteinExistence type="inferred from homology"/>
<dbReference type="EC" id="2.1.1.77" evidence="7"/>
<evidence type="ECO:0000256" key="3">
    <source>
        <dbReference type="ARBA" id="ARBA00022490"/>
    </source>
</evidence>
<evidence type="ECO:0000313" key="8">
    <source>
        <dbReference type="EMBL" id="ASV74445.1"/>
    </source>
</evidence>
<evidence type="ECO:0000256" key="2">
    <source>
        <dbReference type="ARBA" id="ARBA00005369"/>
    </source>
</evidence>
<accession>A0A286REQ2</accession>
<evidence type="ECO:0000256" key="1">
    <source>
        <dbReference type="ARBA" id="ARBA00004496"/>
    </source>
</evidence>
<evidence type="ECO:0000256" key="4">
    <source>
        <dbReference type="ARBA" id="ARBA00022603"/>
    </source>
</evidence>
<sequence>MGSHIRWCSMTGKVLNPWIAGLAILGLSICLVDGPAAGQGGPRGAVLFDRLRQEMVKRDIIGGGITNPRVIEAMLRVPRHEFVPPDQRRLAYMDMALPIGYGQTISPPYVVAFMTEKLDPQPTDRVLEIGTGSGYQAAILSGLVKEVYTIEIVEPLAQRAAGTLKRLGYSNVFVKAGDGYLGWPEHAPFDKIIVTCSPENIPQPLIDQLKEGGKMVIPVGERYQQILYLLRKENGKLVKEALQPTLFVPMTGQAEAQRQIQPDPANPRLVNGDFEEELDELESPPGWYYCKEFEVRRGGGAPSGQAYIAFRNQQPGRPARALQGFAVDGREVRELMLTFWVRGENIRPGRSLQESAGVVITFFGESRAPVGEKAIGPFLGSFPWRKESHRIPVPSEAREAILAIGMTGAVGTVAFDALELQPLATRQR</sequence>
<dbReference type="NCBIfam" id="NF001453">
    <property type="entry name" value="PRK00312.1"/>
    <property type="match status" value="1"/>
</dbReference>
<comment type="subcellular location">
    <subcellularLocation>
        <location evidence="1 7">Cytoplasm</location>
    </subcellularLocation>
</comment>
<dbReference type="PROSITE" id="PS01279">
    <property type="entry name" value="PCMT"/>
    <property type="match status" value="1"/>
</dbReference>
<dbReference type="Pfam" id="PF01135">
    <property type="entry name" value="PCMT"/>
    <property type="match status" value="1"/>
</dbReference>
<evidence type="ECO:0000256" key="6">
    <source>
        <dbReference type="ARBA" id="ARBA00022691"/>
    </source>
</evidence>
<dbReference type="GO" id="GO:0032259">
    <property type="term" value="P:methylation"/>
    <property type="evidence" value="ECO:0007669"/>
    <property type="project" value="UniProtKB-KW"/>
</dbReference>
<comment type="similarity">
    <text evidence="2 7">Belongs to the methyltransferase superfamily. L-isoaspartyl/D-aspartyl protein methyltransferase family.</text>
</comment>
<dbReference type="EMBL" id="CP018477">
    <property type="protein sequence ID" value="ASV74445.1"/>
    <property type="molecule type" value="Genomic_DNA"/>
</dbReference>
<dbReference type="HAMAP" id="MF_00090">
    <property type="entry name" value="PIMT"/>
    <property type="match status" value="1"/>
</dbReference>
<gene>
    <name evidence="7" type="primary">pcm</name>
    <name evidence="8" type="ORF">THTE_1843</name>
</gene>
<dbReference type="GO" id="GO:0005737">
    <property type="term" value="C:cytoplasm"/>
    <property type="evidence" value="ECO:0007669"/>
    <property type="project" value="UniProtKB-SubCell"/>
</dbReference>
<dbReference type="Gene3D" id="3.40.50.150">
    <property type="entry name" value="Vaccinia Virus protein VP39"/>
    <property type="match status" value="1"/>
</dbReference>
<dbReference type="PANTHER" id="PTHR11579:SF0">
    <property type="entry name" value="PROTEIN-L-ISOASPARTATE(D-ASPARTATE) O-METHYLTRANSFERASE"/>
    <property type="match status" value="1"/>
</dbReference>
<dbReference type="InterPro" id="IPR029063">
    <property type="entry name" value="SAM-dependent_MTases_sf"/>
</dbReference>
<dbReference type="GO" id="GO:0004719">
    <property type="term" value="F:protein-L-isoaspartate (D-aspartate) O-methyltransferase activity"/>
    <property type="evidence" value="ECO:0007669"/>
    <property type="project" value="UniProtKB-UniRule"/>
</dbReference>
<feature type="active site" evidence="7">
    <location>
        <position position="106"/>
    </location>
</feature>
<dbReference type="CDD" id="cd02440">
    <property type="entry name" value="AdoMet_MTases"/>
    <property type="match status" value="1"/>
</dbReference>
<dbReference type="InterPro" id="IPR000682">
    <property type="entry name" value="PCMT"/>
</dbReference>
<name>A0A286REQ2_9BACT</name>
<evidence type="ECO:0000256" key="5">
    <source>
        <dbReference type="ARBA" id="ARBA00022679"/>
    </source>
</evidence>
<protein>
    <recommendedName>
        <fullName evidence="7">Protein-L-isoaspartate O-methyltransferase</fullName>
        <ecNumber evidence="7">2.1.1.77</ecNumber>
    </recommendedName>
    <alternativeName>
        <fullName evidence="7">L-isoaspartyl protein carboxyl methyltransferase</fullName>
    </alternativeName>
    <alternativeName>
        <fullName evidence="7">Protein L-isoaspartyl methyltransferase</fullName>
    </alternativeName>
    <alternativeName>
        <fullName evidence="7">Protein-beta-aspartate methyltransferase</fullName>
        <shortName evidence="7">PIMT</shortName>
    </alternativeName>
</protein>
<keyword evidence="4 7" id="KW-0489">Methyltransferase</keyword>
<dbReference type="GO" id="GO:0030091">
    <property type="term" value="P:protein repair"/>
    <property type="evidence" value="ECO:0007669"/>
    <property type="project" value="UniProtKB-UniRule"/>
</dbReference>
<dbReference type="NCBIfam" id="TIGR00080">
    <property type="entry name" value="pimt"/>
    <property type="match status" value="1"/>
</dbReference>
<keyword evidence="6 7" id="KW-0949">S-adenosyl-L-methionine</keyword>
<keyword evidence="9" id="KW-1185">Reference proteome</keyword>
<dbReference type="PANTHER" id="PTHR11579">
    <property type="entry name" value="PROTEIN-L-ISOASPARTATE O-METHYLTRANSFERASE"/>
    <property type="match status" value="1"/>
</dbReference>
<reference evidence="8 9" key="1">
    <citation type="journal article" name="Front. Microbiol.">
        <title>Sugar Metabolism of the First Thermophilic Planctomycete Thermogutta terrifontis: Comparative Genomic and Transcriptomic Approaches.</title>
        <authorList>
            <person name="Elcheninov A.G."/>
            <person name="Menzel P."/>
            <person name="Gudbergsdottir S.R."/>
            <person name="Slesarev A.I."/>
            <person name="Kadnikov V.V."/>
            <person name="Krogh A."/>
            <person name="Bonch-Osmolovskaya E.A."/>
            <person name="Peng X."/>
            <person name="Kublanov I.V."/>
        </authorList>
    </citation>
    <scope>NUCLEOTIDE SEQUENCE [LARGE SCALE GENOMIC DNA]</scope>
    <source>
        <strain evidence="8 9">R1</strain>
    </source>
</reference>
<organism evidence="8 9">
    <name type="scientific">Thermogutta terrifontis</name>
    <dbReference type="NCBI Taxonomy" id="1331910"/>
    <lineage>
        <taxon>Bacteria</taxon>
        <taxon>Pseudomonadati</taxon>
        <taxon>Planctomycetota</taxon>
        <taxon>Planctomycetia</taxon>
        <taxon>Pirellulales</taxon>
        <taxon>Thermoguttaceae</taxon>
        <taxon>Thermogutta</taxon>
    </lineage>
</organism>